<evidence type="ECO:0000256" key="3">
    <source>
        <dbReference type="ARBA" id="ARBA00022692"/>
    </source>
</evidence>
<accession>A0A5A8CCL2</accession>
<organism evidence="9 10">
    <name type="scientific">Cafeteria roenbergensis</name>
    <name type="common">Marine flagellate</name>
    <dbReference type="NCBI Taxonomy" id="33653"/>
    <lineage>
        <taxon>Eukaryota</taxon>
        <taxon>Sar</taxon>
        <taxon>Stramenopiles</taxon>
        <taxon>Bigyra</taxon>
        <taxon>Opalozoa</taxon>
        <taxon>Bicosoecida</taxon>
        <taxon>Cafeteriaceae</taxon>
        <taxon>Cafeteria</taxon>
    </lineage>
</organism>
<feature type="transmembrane region" description="Helical" evidence="8">
    <location>
        <begin position="154"/>
        <end position="174"/>
    </location>
</feature>
<dbReference type="InterPro" id="IPR009294">
    <property type="entry name" value="Aph-1"/>
</dbReference>
<comment type="subcellular location">
    <subcellularLocation>
        <location evidence="1">Membrane</location>
        <topology evidence="1">Multi-pass membrane protein</topology>
    </subcellularLocation>
</comment>
<keyword evidence="5 8" id="KW-1133">Transmembrane helix</keyword>
<name>A0A5A8CCL2_CAFRO</name>
<evidence type="ECO:0000256" key="5">
    <source>
        <dbReference type="ARBA" id="ARBA00022989"/>
    </source>
</evidence>
<gene>
    <name evidence="9" type="ORF">FNF28_07260</name>
</gene>
<keyword evidence="3 8" id="KW-0812">Transmembrane</keyword>
<feature type="transmembrane region" description="Helical" evidence="8">
    <location>
        <begin position="244"/>
        <end position="262"/>
    </location>
</feature>
<evidence type="ECO:0000256" key="6">
    <source>
        <dbReference type="ARBA" id="ARBA00023136"/>
    </source>
</evidence>
<dbReference type="Proteomes" id="UP000324907">
    <property type="component" value="Unassembled WGS sequence"/>
</dbReference>
<dbReference type="PANTHER" id="PTHR12889">
    <property type="entry name" value="GAMMA-SECRETASE SUBUNIT APH-1"/>
    <property type="match status" value="1"/>
</dbReference>
<keyword evidence="4" id="KW-0914">Notch signaling pathway</keyword>
<dbReference type="Pfam" id="PF06105">
    <property type="entry name" value="Aph-1"/>
    <property type="match status" value="1"/>
</dbReference>
<evidence type="ECO:0000256" key="1">
    <source>
        <dbReference type="ARBA" id="ARBA00004141"/>
    </source>
</evidence>
<dbReference type="GO" id="GO:0016485">
    <property type="term" value="P:protein processing"/>
    <property type="evidence" value="ECO:0007669"/>
    <property type="project" value="InterPro"/>
</dbReference>
<evidence type="ECO:0000256" key="7">
    <source>
        <dbReference type="SAM" id="MobiDB-lite"/>
    </source>
</evidence>
<comment type="similarity">
    <text evidence="2">Belongs to the APH-1 family.</text>
</comment>
<evidence type="ECO:0000256" key="2">
    <source>
        <dbReference type="ARBA" id="ARBA00005577"/>
    </source>
</evidence>
<dbReference type="GO" id="GO:0007219">
    <property type="term" value="P:Notch signaling pathway"/>
    <property type="evidence" value="ECO:0007669"/>
    <property type="project" value="UniProtKB-KW"/>
</dbReference>
<sequence length="331" mass="33475">MPAATAIGAALLAFGPPAVFFFGFIAPRSQLLIMSILAAFVWVVAITIAGVVWVAIPPLQEATALHLPVAVLFQEAARWCLGRIHVSAETYVVQLMPAADSMAWNDLSVALAAGSGFGIVHAVTMHGGAIVASAGPSSGGPPACSVPLGLQSGAQAFMVAVAHLALMVVAFDIARSVSGRTVGAMADRPGRPATASAVGVEVDVPRSAVLSAAARWAGVVVLHLLWALPSLAAASSAFGCEGALIGQALATMLAVVWAWRVAADPFYEPRQRAARADAIAEAERARRLREAEAAAAADREAAASAAGARRRGGAGQPEEEEAAAGAPGAAA</sequence>
<comment type="caution">
    <text evidence="9">The sequence shown here is derived from an EMBL/GenBank/DDBJ whole genome shotgun (WGS) entry which is preliminary data.</text>
</comment>
<keyword evidence="6 8" id="KW-0472">Membrane</keyword>
<feature type="transmembrane region" description="Helical" evidence="8">
    <location>
        <begin position="31"/>
        <end position="56"/>
    </location>
</feature>
<proteinExistence type="inferred from homology"/>
<dbReference type="EMBL" id="VLTL01000232">
    <property type="protein sequence ID" value="KAA0150399.1"/>
    <property type="molecule type" value="Genomic_DNA"/>
</dbReference>
<dbReference type="AlphaFoldDB" id="A0A5A8CCL2"/>
<evidence type="ECO:0000313" key="10">
    <source>
        <dbReference type="Proteomes" id="UP000324907"/>
    </source>
</evidence>
<dbReference type="GO" id="GO:0016020">
    <property type="term" value="C:membrane"/>
    <property type="evidence" value="ECO:0007669"/>
    <property type="project" value="UniProtKB-SubCell"/>
</dbReference>
<evidence type="ECO:0000256" key="4">
    <source>
        <dbReference type="ARBA" id="ARBA00022976"/>
    </source>
</evidence>
<evidence type="ECO:0000256" key="8">
    <source>
        <dbReference type="SAM" id="Phobius"/>
    </source>
</evidence>
<evidence type="ECO:0000313" key="9">
    <source>
        <dbReference type="EMBL" id="KAA0150399.1"/>
    </source>
</evidence>
<feature type="transmembrane region" description="Helical" evidence="8">
    <location>
        <begin position="216"/>
        <end position="238"/>
    </location>
</feature>
<protein>
    <submittedName>
        <fullName evidence="9">Uncharacterized protein</fullName>
    </submittedName>
</protein>
<reference evidence="9 10" key="1">
    <citation type="submission" date="2019-07" db="EMBL/GenBank/DDBJ databases">
        <title>Genomes of Cafeteria roenbergensis.</title>
        <authorList>
            <person name="Fischer M.G."/>
            <person name="Hackl T."/>
            <person name="Roman M."/>
        </authorList>
    </citation>
    <scope>NUCLEOTIDE SEQUENCE [LARGE SCALE GENOMIC DNA]</scope>
    <source>
        <strain evidence="9 10">RCC970-E3</strain>
    </source>
</reference>
<feature type="region of interest" description="Disordered" evidence="7">
    <location>
        <begin position="299"/>
        <end position="331"/>
    </location>
</feature>